<evidence type="ECO:0000313" key="4">
    <source>
        <dbReference type="EMBL" id="EOY19585.1"/>
    </source>
</evidence>
<keyword evidence="2" id="KW-0349">Heme</keyword>
<dbReference type="SUPFAM" id="SSF48264">
    <property type="entry name" value="Cytochrome P450"/>
    <property type="match status" value="2"/>
</dbReference>
<dbReference type="InterPro" id="IPR001128">
    <property type="entry name" value="Cyt_P450"/>
</dbReference>
<dbReference type="Gramene" id="EOY19585">
    <property type="protein sequence ID" value="EOY19585"/>
    <property type="gene ID" value="TCM_044730"/>
</dbReference>
<dbReference type="GO" id="GO:0005506">
    <property type="term" value="F:iron ion binding"/>
    <property type="evidence" value="ECO:0007669"/>
    <property type="project" value="InterPro"/>
</dbReference>
<evidence type="ECO:0000256" key="3">
    <source>
        <dbReference type="SAM" id="Phobius"/>
    </source>
</evidence>
<dbReference type="PRINTS" id="PR00463">
    <property type="entry name" value="EP450I"/>
</dbReference>
<dbReference type="PANTHER" id="PTHR24291">
    <property type="entry name" value="CYTOCHROME P450 FAMILY 4"/>
    <property type="match status" value="1"/>
</dbReference>
<dbReference type="OMA" id="VQKMHFL"/>
<dbReference type="InterPro" id="IPR002401">
    <property type="entry name" value="Cyt_P450_E_grp-I"/>
</dbReference>
<keyword evidence="2" id="KW-0408">Iron</keyword>
<evidence type="ECO:0000256" key="2">
    <source>
        <dbReference type="PIRSR" id="PIRSR602401-1"/>
    </source>
</evidence>
<sequence length="634" mass="71015">MKSCTATTTATSNPFLSFFVRAWNSGSCDYSLDTSRFLRDYAVWEINAFLWISLITITCLLTNKLFQLFKLWTQARKIPGPPCPSFYGHFNTVSKQSLTELLSDSHGDYGSVVKLWLGPTQLLVSIKEPELIKEMLLKAKDKLPLTGKAFRLAFGRSTLFASSFVKVEKRRESLASELNGRLIERANVIPTKAVDCIMEKLHHIMGKGSIDCKMVSQHMAFTLLGAMLFGDTFLAWSKATIYEELLMRIAKDACFWASYSVTPFWERGFWRYQRICTKLKCLTQDLVQQCSKNYKLYHGMDPVSDNETANAGMEATVGSKSYSGIFLQDFFSLEELNCHLKAREEPCGNIMGMMFHGCLTTAGLISNMLVRLVTHPETQHKIYSEIIMAQKGSGEIDQPNVEKMPLLLATVYESARLMPAGPLLQRCSLKHVFENYLGDGYGTCNKWYSELAFPGFKGLRREAWLELNQASVSSLSSIRKSDQDLRLKSGVIIPAGAILVVPVQLVQMDDSSWGNDAAKFNPYRFLSTTEKTSGSLNKDISVAGPVELLDQGQSSFVLNDPNKNPAFLPFGSGTRACVCQKFVIQGIARLFASLLERYEVRLQPGSKTNSKPMTNDSLFQNFPSPEIAFAIRNN</sequence>
<evidence type="ECO:0000256" key="1">
    <source>
        <dbReference type="ARBA" id="ARBA00010617"/>
    </source>
</evidence>
<reference evidence="4 5" key="1">
    <citation type="journal article" date="2013" name="Genome Biol.">
        <title>The genome sequence of the most widely cultivated cacao type and its use to identify candidate genes regulating pod color.</title>
        <authorList>
            <person name="Motamayor J.C."/>
            <person name="Mockaitis K."/>
            <person name="Schmutz J."/>
            <person name="Haiminen N."/>
            <person name="Iii D.L."/>
            <person name="Cornejo O."/>
            <person name="Findley S.D."/>
            <person name="Zheng P."/>
            <person name="Utro F."/>
            <person name="Royaert S."/>
            <person name="Saski C."/>
            <person name="Jenkins J."/>
            <person name="Podicheti R."/>
            <person name="Zhao M."/>
            <person name="Scheffler B.E."/>
            <person name="Stack J.C."/>
            <person name="Feltus F.A."/>
            <person name="Mustiga G.M."/>
            <person name="Amores F."/>
            <person name="Phillips W."/>
            <person name="Marelli J.P."/>
            <person name="May G.D."/>
            <person name="Shapiro H."/>
            <person name="Ma J."/>
            <person name="Bustamante C.D."/>
            <person name="Schnell R.J."/>
            <person name="Main D."/>
            <person name="Gilbert D."/>
            <person name="Parida L."/>
            <person name="Kuhn D.N."/>
        </authorList>
    </citation>
    <scope>NUCLEOTIDE SEQUENCE [LARGE SCALE GENOMIC DNA]</scope>
    <source>
        <strain evidence="5">cv. Matina 1-6</strain>
    </source>
</reference>
<protein>
    <submittedName>
        <fullName evidence="4">Cytochrome P450 superfamily protein, putative isoform 1</fullName>
    </submittedName>
</protein>
<dbReference type="CDD" id="cd00302">
    <property type="entry name" value="cytochrome_P450"/>
    <property type="match status" value="1"/>
</dbReference>
<dbReference type="InParanoid" id="A0A061FQJ1"/>
<dbReference type="InterPro" id="IPR036396">
    <property type="entry name" value="Cyt_P450_sf"/>
</dbReference>
<keyword evidence="2" id="KW-0479">Metal-binding</keyword>
<proteinExistence type="inferred from homology"/>
<feature type="binding site" description="axial binding residue" evidence="2">
    <location>
        <position position="577"/>
    </location>
    <ligand>
        <name>heme</name>
        <dbReference type="ChEBI" id="CHEBI:30413"/>
    </ligand>
    <ligandPart>
        <name>Fe</name>
        <dbReference type="ChEBI" id="CHEBI:18248"/>
    </ligandPart>
</feature>
<comment type="cofactor">
    <cofactor evidence="2">
        <name>heme</name>
        <dbReference type="ChEBI" id="CHEBI:30413"/>
    </cofactor>
</comment>
<dbReference type="InterPro" id="IPR050196">
    <property type="entry name" value="Cytochrome_P450_Monoox"/>
</dbReference>
<dbReference type="GO" id="GO:0004497">
    <property type="term" value="F:monooxygenase activity"/>
    <property type="evidence" value="ECO:0000318"/>
    <property type="project" value="GO_Central"/>
</dbReference>
<name>A0A061FQJ1_THECC</name>
<dbReference type="STRING" id="3641.A0A061FQJ1"/>
<organism evidence="4 5">
    <name type="scientific">Theobroma cacao</name>
    <name type="common">Cacao</name>
    <name type="synonym">Cocoa</name>
    <dbReference type="NCBI Taxonomy" id="3641"/>
    <lineage>
        <taxon>Eukaryota</taxon>
        <taxon>Viridiplantae</taxon>
        <taxon>Streptophyta</taxon>
        <taxon>Embryophyta</taxon>
        <taxon>Tracheophyta</taxon>
        <taxon>Spermatophyta</taxon>
        <taxon>Magnoliopsida</taxon>
        <taxon>eudicotyledons</taxon>
        <taxon>Gunneridae</taxon>
        <taxon>Pentapetalae</taxon>
        <taxon>rosids</taxon>
        <taxon>malvids</taxon>
        <taxon>Malvales</taxon>
        <taxon>Malvaceae</taxon>
        <taxon>Byttnerioideae</taxon>
        <taxon>Theobroma</taxon>
    </lineage>
</organism>
<dbReference type="Gene3D" id="1.10.630.10">
    <property type="entry name" value="Cytochrome P450"/>
    <property type="match status" value="2"/>
</dbReference>
<keyword evidence="5" id="KW-1185">Reference proteome</keyword>
<keyword evidence="3" id="KW-0472">Membrane</keyword>
<keyword evidence="3" id="KW-0812">Transmembrane</keyword>
<accession>A0A061FQJ1</accession>
<dbReference type="PANTHER" id="PTHR24291:SF185">
    <property type="entry name" value="PREMNASPIRODIENE OXYGENASE-LIKE"/>
    <property type="match status" value="1"/>
</dbReference>
<dbReference type="Pfam" id="PF00067">
    <property type="entry name" value="p450"/>
    <property type="match status" value="2"/>
</dbReference>
<comment type="similarity">
    <text evidence="1">Belongs to the cytochrome P450 family.</text>
</comment>
<gene>
    <name evidence="4" type="ORF">TCM_044730</name>
</gene>
<keyword evidence="3" id="KW-1133">Transmembrane helix</keyword>
<evidence type="ECO:0000313" key="5">
    <source>
        <dbReference type="Proteomes" id="UP000026915"/>
    </source>
</evidence>
<feature type="transmembrane region" description="Helical" evidence="3">
    <location>
        <begin position="41"/>
        <end position="61"/>
    </location>
</feature>
<dbReference type="GO" id="GO:0016705">
    <property type="term" value="F:oxidoreductase activity, acting on paired donors, with incorporation or reduction of molecular oxygen"/>
    <property type="evidence" value="ECO:0007669"/>
    <property type="project" value="InterPro"/>
</dbReference>
<dbReference type="Proteomes" id="UP000026915">
    <property type="component" value="Chromosome 10"/>
</dbReference>
<dbReference type="AlphaFoldDB" id="A0A061FQJ1"/>
<dbReference type="GO" id="GO:0020037">
    <property type="term" value="F:heme binding"/>
    <property type="evidence" value="ECO:0007669"/>
    <property type="project" value="InterPro"/>
</dbReference>
<dbReference type="GO" id="GO:0048868">
    <property type="term" value="P:pollen tube development"/>
    <property type="evidence" value="ECO:0000318"/>
    <property type="project" value="GO_Central"/>
</dbReference>
<dbReference type="EMBL" id="CM001888">
    <property type="protein sequence ID" value="EOY19585.1"/>
    <property type="molecule type" value="Genomic_DNA"/>
</dbReference>
<dbReference type="eggNOG" id="KOG0156">
    <property type="taxonomic scope" value="Eukaryota"/>
</dbReference>